<feature type="transmembrane region" description="Helical" evidence="2">
    <location>
        <begin position="64"/>
        <end position="84"/>
    </location>
</feature>
<dbReference type="EMBL" id="KI393908">
    <property type="protein sequence ID" value="ERN06313.1"/>
    <property type="molecule type" value="Genomic_DNA"/>
</dbReference>
<organism evidence="4 5">
    <name type="scientific">Amborella trichopoda</name>
    <dbReference type="NCBI Taxonomy" id="13333"/>
    <lineage>
        <taxon>Eukaryota</taxon>
        <taxon>Viridiplantae</taxon>
        <taxon>Streptophyta</taxon>
        <taxon>Embryophyta</taxon>
        <taxon>Tracheophyta</taxon>
        <taxon>Spermatophyta</taxon>
        <taxon>Magnoliopsida</taxon>
        <taxon>Amborellales</taxon>
        <taxon>Amborellaceae</taxon>
        <taxon>Amborella</taxon>
    </lineage>
</organism>
<dbReference type="Gramene" id="ERN06313">
    <property type="protein sequence ID" value="ERN06313"/>
    <property type="gene ID" value="AMTR_s00016p00231130"/>
</dbReference>
<dbReference type="OrthoDB" id="781735at2759"/>
<keyword evidence="5" id="KW-1185">Reference proteome</keyword>
<protein>
    <recommendedName>
        <fullName evidence="3">DUF4408 domain-containing protein</fullName>
    </recommendedName>
</protein>
<evidence type="ECO:0000313" key="5">
    <source>
        <dbReference type="Proteomes" id="UP000017836"/>
    </source>
</evidence>
<dbReference type="AlphaFoldDB" id="W1PED5"/>
<reference evidence="5" key="1">
    <citation type="journal article" date="2013" name="Science">
        <title>The Amborella genome and the evolution of flowering plants.</title>
        <authorList>
            <consortium name="Amborella Genome Project"/>
        </authorList>
    </citation>
    <scope>NUCLEOTIDE SEQUENCE [LARGE SCALE GENOMIC DNA]</scope>
</reference>
<evidence type="ECO:0000259" key="3">
    <source>
        <dbReference type="Pfam" id="PF14364"/>
    </source>
</evidence>
<dbReference type="PANTHER" id="PTHR35762">
    <property type="entry name" value="TRANSMEMBRANE PROTEIN"/>
    <property type="match status" value="1"/>
</dbReference>
<feature type="region of interest" description="Disordered" evidence="1">
    <location>
        <begin position="148"/>
        <end position="178"/>
    </location>
</feature>
<gene>
    <name evidence="4" type="ORF">AMTR_s00016p00231130</name>
</gene>
<dbReference type="eggNOG" id="ENOG502S0IX">
    <property type="taxonomic scope" value="Eukaryota"/>
</dbReference>
<keyword evidence="2" id="KW-0472">Membrane</keyword>
<name>W1PED5_AMBTC</name>
<keyword evidence="2" id="KW-0812">Transmembrane</keyword>
<accession>W1PED5</accession>
<dbReference type="Proteomes" id="UP000017836">
    <property type="component" value="Unassembled WGS sequence"/>
</dbReference>
<dbReference type="OMA" id="IRAMNKY"/>
<dbReference type="Pfam" id="PF14364">
    <property type="entry name" value="DUF4408"/>
    <property type="match status" value="1"/>
</dbReference>
<proteinExistence type="predicted"/>
<evidence type="ECO:0000313" key="4">
    <source>
        <dbReference type="EMBL" id="ERN06313.1"/>
    </source>
</evidence>
<dbReference type="HOGENOM" id="CLU_091162_0_0_1"/>
<evidence type="ECO:0000256" key="1">
    <source>
        <dbReference type="SAM" id="MobiDB-lite"/>
    </source>
</evidence>
<feature type="transmembrane region" description="Helical" evidence="2">
    <location>
        <begin position="20"/>
        <end position="44"/>
    </location>
</feature>
<sequence length="206" mass="23420">MDSINAEKLKAMNKYKRNQFVGGLLFYPVCAVLLGLLLSSPLWLPSLYRYAALFLFVLLPRLTNFVMSPGFLFVLCNGIVLFLFGESRLVGSSNGKPDLYEEYIKRNQSFIRASSTVVEKVREKNTEKVIGPAATEVISVVEVSKIAEREEEERDEEEVKRVTDEGEGEEESGLPTDELNKRVEDFIARVNHQRRLEAKKLLICRA</sequence>
<feature type="domain" description="DUF4408" evidence="3">
    <location>
        <begin position="63"/>
        <end position="89"/>
    </location>
</feature>
<dbReference type="InterPro" id="IPR025520">
    <property type="entry name" value="DUF4408"/>
</dbReference>
<keyword evidence="2" id="KW-1133">Transmembrane helix</keyword>
<evidence type="ECO:0000256" key="2">
    <source>
        <dbReference type="SAM" id="Phobius"/>
    </source>
</evidence>
<dbReference type="KEGG" id="atr:18434505"/>
<dbReference type="PANTHER" id="PTHR35762:SF2">
    <property type="entry name" value="TRANSMEMBRANE PROTEIN"/>
    <property type="match status" value="1"/>
</dbReference>
<dbReference type="STRING" id="13333.W1PED5"/>